<name>A0A7I4Z305_HAECO</name>
<dbReference type="WBParaSite" id="HCON_00182340-00001">
    <property type="protein sequence ID" value="HCON_00182340-00001"/>
    <property type="gene ID" value="HCON_00182340"/>
</dbReference>
<evidence type="ECO:0000313" key="1">
    <source>
        <dbReference type="Proteomes" id="UP000025227"/>
    </source>
</evidence>
<keyword evidence="1" id="KW-1185">Reference proteome</keyword>
<organism evidence="1 2">
    <name type="scientific">Haemonchus contortus</name>
    <name type="common">Barber pole worm</name>
    <dbReference type="NCBI Taxonomy" id="6289"/>
    <lineage>
        <taxon>Eukaryota</taxon>
        <taxon>Metazoa</taxon>
        <taxon>Ecdysozoa</taxon>
        <taxon>Nematoda</taxon>
        <taxon>Chromadorea</taxon>
        <taxon>Rhabditida</taxon>
        <taxon>Rhabditina</taxon>
        <taxon>Rhabditomorpha</taxon>
        <taxon>Strongyloidea</taxon>
        <taxon>Trichostrongylidae</taxon>
        <taxon>Haemonchus</taxon>
    </lineage>
</organism>
<accession>A0A7I4Z305</accession>
<protein>
    <submittedName>
        <fullName evidence="2">Protein AATF</fullName>
    </submittedName>
</protein>
<proteinExistence type="predicted"/>
<dbReference type="AlphaFoldDB" id="A0A7I4Z305"/>
<evidence type="ECO:0000313" key="2">
    <source>
        <dbReference type="WBParaSite" id="HCON_00182340-00001"/>
    </source>
</evidence>
<dbReference type="Proteomes" id="UP000025227">
    <property type="component" value="Unplaced"/>
</dbReference>
<reference evidence="2" key="1">
    <citation type="submission" date="2020-12" db="UniProtKB">
        <authorList>
            <consortium name="WormBaseParasite"/>
        </authorList>
    </citation>
    <scope>IDENTIFICATION</scope>
    <source>
        <strain evidence="2">MHco3</strain>
    </source>
</reference>
<sequence length="112" mass="13225">MQENRQISPVIKEDENREEDFDQKWEPLLPGLIASLKAQVNALSTGKPMEETDEKALWEKYWSLEQDGIEEFTKAESEASQWKIKRCRKVSSTPLRKKTTAIMYAYLRRKFQ</sequence>